<dbReference type="Proteomes" id="UP001642409">
    <property type="component" value="Unassembled WGS sequence"/>
</dbReference>
<evidence type="ECO:0000313" key="2">
    <source>
        <dbReference type="EMBL" id="CAI9946335.1"/>
    </source>
</evidence>
<evidence type="ECO:0000256" key="1">
    <source>
        <dbReference type="SAM" id="MobiDB-lite"/>
    </source>
</evidence>
<proteinExistence type="predicted"/>
<dbReference type="EMBL" id="CATOUU010000762">
    <property type="protein sequence ID" value="CAI9946335.1"/>
    <property type="molecule type" value="Genomic_DNA"/>
</dbReference>
<gene>
    <name evidence="3" type="ORF">HINF_LOCUS28160</name>
    <name evidence="2" type="ORF">HINF_LOCUS33980</name>
</gene>
<comment type="caution">
    <text evidence="2">The sequence shown here is derived from an EMBL/GenBank/DDBJ whole genome shotgun (WGS) entry which is preliminary data.</text>
</comment>
<evidence type="ECO:0000313" key="4">
    <source>
        <dbReference type="Proteomes" id="UP001642409"/>
    </source>
</evidence>
<dbReference type="AlphaFoldDB" id="A0AA86PU29"/>
<reference evidence="3 4" key="2">
    <citation type="submission" date="2024-07" db="EMBL/GenBank/DDBJ databases">
        <authorList>
            <person name="Akdeniz Z."/>
        </authorList>
    </citation>
    <scope>NUCLEOTIDE SEQUENCE [LARGE SCALE GENOMIC DNA]</scope>
</reference>
<feature type="compositionally biased region" description="Basic and acidic residues" evidence="1">
    <location>
        <begin position="27"/>
        <end position="44"/>
    </location>
</feature>
<accession>A0AA86PU29</accession>
<sequence>MDLALLVVLVRDDQQRRDLGESGGSKESLRLVEDDVETQERPDRSLVSSAKVSRREHAQIVVARVLRSGSGKDGNGLKRNIVGQIEVVHHRLLAEGKVVNPVVKHDSAVWHQVVGENLLDDFHLSQYIEVVI</sequence>
<organism evidence="2">
    <name type="scientific">Hexamita inflata</name>
    <dbReference type="NCBI Taxonomy" id="28002"/>
    <lineage>
        <taxon>Eukaryota</taxon>
        <taxon>Metamonada</taxon>
        <taxon>Diplomonadida</taxon>
        <taxon>Hexamitidae</taxon>
        <taxon>Hexamitinae</taxon>
        <taxon>Hexamita</taxon>
    </lineage>
</organism>
<keyword evidence="4" id="KW-1185">Reference proteome</keyword>
<dbReference type="EMBL" id="CAXDID020000089">
    <property type="protein sequence ID" value="CAL6021430.1"/>
    <property type="molecule type" value="Genomic_DNA"/>
</dbReference>
<name>A0AA86PU29_9EUKA</name>
<reference evidence="2" key="1">
    <citation type="submission" date="2023-06" db="EMBL/GenBank/DDBJ databases">
        <authorList>
            <person name="Kurt Z."/>
        </authorList>
    </citation>
    <scope>NUCLEOTIDE SEQUENCE</scope>
</reference>
<feature type="region of interest" description="Disordered" evidence="1">
    <location>
        <begin position="17"/>
        <end position="49"/>
    </location>
</feature>
<protein>
    <submittedName>
        <fullName evidence="3">Hypothetical_protein</fullName>
    </submittedName>
</protein>
<evidence type="ECO:0000313" key="3">
    <source>
        <dbReference type="EMBL" id="CAL6021430.1"/>
    </source>
</evidence>